<dbReference type="PROSITE" id="PS50240">
    <property type="entry name" value="TRYPSIN_DOM"/>
    <property type="match status" value="1"/>
</dbReference>
<dbReference type="PROSITE" id="PS00135">
    <property type="entry name" value="TRYPSIN_SER"/>
    <property type="match status" value="1"/>
</dbReference>
<keyword evidence="8" id="KW-1185">Reference proteome</keyword>
<dbReference type="SUPFAM" id="SSF50494">
    <property type="entry name" value="Trypsin-like serine proteases"/>
    <property type="match status" value="1"/>
</dbReference>
<gene>
    <name evidence="7" type="ORF">NHF51_09995</name>
</gene>
<evidence type="ECO:0000256" key="3">
    <source>
        <dbReference type="RuleBase" id="RU363034"/>
    </source>
</evidence>
<keyword evidence="2" id="KW-1015">Disulfide bond</keyword>
<organism evidence="7 8">
    <name type="scientific">Aeromonas encheleia</name>
    <dbReference type="NCBI Taxonomy" id="73010"/>
    <lineage>
        <taxon>Bacteria</taxon>
        <taxon>Pseudomonadati</taxon>
        <taxon>Pseudomonadota</taxon>
        <taxon>Gammaproteobacteria</taxon>
        <taxon>Aeromonadales</taxon>
        <taxon>Aeromonadaceae</taxon>
        <taxon>Aeromonas</taxon>
    </lineage>
</organism>
<dbReference type="Gene3D" id="2.40.10.10">
    <property type="entry name" value="Trypsin-like serine proteases"/>
    <property type="match status" value="1"/>
</dbReference>
<dbReference type="PANTHER" id="PTHR24276">
    <property type="entry name" value="POLYSERASE-RELATED"/>
    <property type="match status" value="1"/>
</dbReference>
<evidence type="ECO:0000256" key="1">
    <source>
        <dbReference type="ARBA" id="ARBA00007664"/>
    </source>
</evidence>
<evidence type="ECO:0000313" key="8">
    <source>
        <dbReference type="Proteomes" id="UP001056890"/>
    </source>
</evidence>
<feature type="region of interest" description="Disordered" evidence="4">
    <location>
        <begin position="363"/>
        <end position="385"/>
    </location>
</feature>
<dbReference type="PRINTS" id="PR00722">
    <property type="entry name" value="CHYMOTRYPSIN"/>
</dbReference>
<dbReference type="RefSeq" id="WP_252996322.1">
    <property type="nucleotide sequence ID" value="NZ_CP099717.1"/>
</dbReference>
<proteinExistence type="inferred from homology"/>
<dbReference type="SMART" id="SM00020">
    <property type="entry name" value="Tryp_SPc"/>
    <property type="match status" value="1"/>
</dbReference>
<dbReference type="NCBIfam" id="TIGR03501">
    <property type="entry name" value="GlyGly_CTERM"/>
    <property type="match status" value="1"/>
</dbReference>
<evidence type="ECO:0000313" key="7">
    <source>
        <dbReference type="EMBL" id="USV59438.1"/>
    </source>
</evidence>
<dbReference type="InterPro" id="IPR001314">
    <property type="entry name" value="Peptidase_S1A"/>
</dbReference>
<name>A0AAE9SDI0_9GAMM</name>
<dbReference type="CDD" id="cd00190">
    <property type="entry name" value="Tryp_SPc"/>
    <property type="match status" value="1"/>
</dbReference>
<feature type="chain" id="PRO_5042247887" evidence="5">
    <location>
        <begin position="19"/>
        <end position="405"/>
    </location>
</feature>
<dbReference type="EMBL" id="CP099717">
    <property type="protein sequence ID" value="USV59438.1"/>
    <property type="molecule type" value="Genomic_DNA"/>
</dbReference>
<protein>
    <submittedName>
        <fullName evidence="7">Serine protease</fullName>
    </submittedName>
</protein>
<dbReference type="GO" id="GO:0006508">
    <property type="term" value="P:proteolysis"/>
    <property type="evidence" value="ECO:0007669"/>
    <property type="project" value="UniProtKB-KW"/>
</dbReference>
<dbReference type="PROSITE" id="PS00134">
    <property type="entry name" value="TRYPSIN_HIS"/>
    <property type="match status" value="1"/>
</dbReference>
<dbReference type="InterPro" id="IPR043504">
    <property type="entry name" value="Peptidase_S1_PA_chymotrypsin"/>
</dbReference>
<dbReference type="InterPro" id="IPR020008">
    <property type="entry name" value="GlyGly_CTERM"/>
</dbReference>
<evidence type="ECO:0000256" key="2">
    <source>
        <dbReference type="ARBA" id="ARBA00023157"/>
    </source>
</evidence>
<dbReference type="Proteomes" id="UP001056890">
    <property type="component" value="Chromosome"/>
</dbReference>
<evidence type="ECO:0000256" key="4">
    <source>
        <dbReference type="SAM" id="MobiDB-lite"/>
    </source>
</evidence>
<dbReference type="FunFam" id="2.40.10.10:FF:000068">
    <property type="entry name" value="transmembrane protease serine 2"/>
    <property type="match status" value="1"/>
</dbReference>
<accession>A0AAE9SDI0</accession>
<dbReference type="GO" id="GO:0004252">
    <property type="term" value="F:serine-type endopeptidase activity"/>
    <property type="evidence" value="ECO:0007669"/>
    <property type="project" value="InterPro"/>
</dbReference>
<keyword evidence="3 7" id="KW-0645">Protease</keyword>
<dbReference type="InterPro" id="IPR050430">
    <property type="entry name" value="Peptidase_S1"/>
</dbReference>
<feature type="domain" description="Peptidase S1" evidence="6">
    <location>
        <begin position="26"/>
        <end position="256"/>
    </location>
</feature>
<evidence type="ECO:0000256" key="5">
    <source>
        <dbReference type="SAM" id="SignalP"/>
    </source>
</evidence>
<keyword evidence="5" id="KW-0732">Signal</keyword>
<dbReference type="InterPro" id="IPR033116">
    <property type="entry name" value="TRYPSIN_SER"/>
</dbReference>
<dbReference type="Pfam" id="PF00089">
    <property type="entry name" value="Trypsin"/>
    <property type="match status" value="1"/>
</dbReference>
<comment type="similarity">
    <text evidence="1">Belongs to the peptidase S1 family.</text>
</comment>
<reference evidence="7" key="1">
    <citation type="submission" date="2022-06" db="EMBL/GenBank/DDBJ databases">
        <title>Complete Genome of Aeromonas sp. Strain SOD01 Isolated from an Urban Freshwater Stream.</title>
        <authorList>
            <person name="Williams L.E."/>
            <person name="Brysgel T."/>
            <person name="Capestro E.M."/>
            <person name="Foltz G.V."/>
            <person name="Gardner A.E."/>
            <person name="Ingrassia J."/>
            <person name="Peterson E."/>
            <person name="Arruda J."/>
            <person name="Flaherty I."/>
            <person name="Hunt M."/>
            <person name="Pappas G."/>
            <person name="Ramsaran S."/>
            <person name="Rocha M."/>
        </authorList>
    </citation>
    <scope>NUCLEOTIDE SEQUENCE</scope>
    <source>
        <strain evidence="7">SOD01</strain>
    </source>
</reference>
<dbReference type="InterPro" id="IPR018114">
    <property type="entry name" value="TRYPSIN_HIS"/>
</dbReference>
<feature type="signal peptide" evidence="5">
    <location>
        <begin position="1"/>
        <end position="18"/>
    </location>
</feature>
<sequence length="405" mass="43140">MKTLSLTMLSLFASVAHGQPTAVPRILGGATTPAPSWMVAIGNDSDGQWRNYCGGTLIAKDWVLTAAHCLEEAKLDGMQVAIGVSDLSKPHSRIRVDQIIMHDTYLSGFIRNIGTGHMEADSDIALLHLSTTSKNNTLPISAKEIPADYNNGSRFSAWGYGGINPDASLASPQLLRVELAFQGFRDRWMYDNTQTHIFAGNIAGQDTCRGDSGGPLTDQSGLVGITSYGSQRCGLGQPGGYTFAPLFRDWLAEKMNAVSLTSHQLVALPAGQHSWVSYTVLNGSAEAITLNGATTDAPAMRNECPSVLAAGEQCRIKLRFDANFTPDTYQLYRLRLNATQPNGASQRLDASLIAVTTPRRETDAAIAGGSSSGTESHNASTTSSGGGSIGLLGLLLLPLAWRRRA</sequence>
<dbReference type="InterPro" id="IPR001254">
    <property type="entry name" value="Trypsin_dom"/>
</dbReference>
<dbReference type="AlphaFoldDB" id="A0AAE9SDI0"/>
<evidence type="ECO:0000259" key="6">
    <source>
        <dbReference type="PROSITE" id="PS50240"/>
    </source>
</evidence>
<feature type="compositionally biased region" description="Polar residues" evidence="4">
    <location>
        <begin position="372"/>
        <end position="382"/>
    </location>
</feature>
<dbReference type="InterPro" id="IPR009003">
    <property type="entry name" value="Peptidase_S1_PA"/>
</dbReference>
<dbReference type="PANTHER" id="PTHR24276:SF91">
    <property type="entry name" value="AT26814P-RELATED"/>
    <property type="match status" value="1"/>
</dbReference>
<keyword evidence="3" id="KW-0378">Hydrolase</keyword>
<keyword evidence="3" id="KW-0720">Serine protease</keyword>